<dbReference type="Gene3D" id="3.90.960.10">
    <property type="entry name" value="YbaK/aminoacyl-tRNA synthetase-associated domain"/>
    <property type="match status" value="1"/>
</dbReference>
<keyword evidence="7" id="KW-1185">Reference proteome</keyword>
<gene>
    <name evidence="6" type="ORF">UABAM_00314</name>
</gene>
<dbReference type="PIRSF" id="PIRSF006181">
    <property type="entry name" value="EbsC_YbaK"/>
    <property type="match status" value="1"/>
</dbReference>
<dbReference type="EMBL" id="AP019860">
    <property type="protein sequence ID" value="BBM81971.1"/>
    <property type="molecule type" value="Genomic_DNA"/>
</dbReference>
<evidence type="ECO:0000313" key="7">
    <source>
        <dbReference type="Proteomes" id="UP000326354"/>
    </source>
</evidence>
<sequence>MTKKTTTPAIRLLKQKNVTFVSHTYKYEEHGGAKYAAQTLETSAHMVVKTIVMQNDNKQCFIILMHGDKEVSLKKMAREINCKTVKLCHPDKVRKLTNYLVGGTSPFATKTPLKIYCEHTIQNLEYLWINAGKRGLLVKISFQDLQMLLQPQFVNVAIQ</sequence>
<evidence type="ECO:0000256" key="3">
    <source>
        <dbReference type="ARBA" id="ARBA00023239"/>
    </source>
</evidence>
<dbReference type="OrthoDB" id="9809296at2"/>
<organism evidence="6 7">
    <name type="scientific">Uabimicrobium amorphum</name>
    <dbReference type="NCBI Taxonomy" id="2596890"/>
    <lineage>
        <taxon>Bacteria</taxon>
        <taxon>Pseudomonadati</taxon>
        <taxon>Planctomycetota</taxon>
        <taxon>Candidatus Uabimicrobiia</taxon>
        <taxon>Candidatus Uabimicrobiales</taxon>
        <taxon>Candidatus Uabimicrobiaceae</taxon>
        <taxon>Candidatus Uabimicrobium</taxon>
    </lineage>
</organism>
<dbReference type="GO" id="GO:0006412">
    <property type="term" value="P:translation"/>
    <property type="evidence" value="ECO:0007669"/>
    <property type="project" value="UniProtKB-KW"/>
</dbReference>
<dbReference type="InterPro" id="IPR004369">
    <property type="entry name" value="Prolyl-tRNA_editing_YbaK/EbsC"/>
</dbReference>
<dbReference type="PANTHER" id="PTHR30411:SF0">
    <property type="entry name" value="CYS-TRNA(PRO)_CYS-TRNA(CYS) DEACYLASE YBAK"/>
    <property type="match status" value="1"/>
</dbReference>
<reference evidence="6 7" key="1">
    <citation type="submission" date="2019-08" db="EMBL/GenBank/DDBJ databases">
        <title>Complete genome sequence of Candidatus Uab amorphum.</title>
        <authorList>
            <person name="Shiratori T."/>
            <person name="Suzuki S."/>
            <person name="Kakizawa Y."/>
            <person name="Ishida K."/>
        </authorList>
    </citation>
    <scope>NUCLEOTIDE SEQUENCE [LARGE SCALE GENOMIC DNA]</scope>
    <source>
        <strain evidence="6 7">SRT547</strain>
    </source>
</reference>
<comment type="similarity">
    <text evidence="1 4">Belongs to the prolyl-tRNA editing family. YbaK/EbsC subfamily.</text>
</comment>
<dbReference type="Pfam" id="PF04073">
    <property type="entry name" value="tRNA_edit"/>
    <property type="match status" value="1"/>
</dbReference>
<dbReference type="GO" id="GO:0002161">
    <property type="term" value="F:aminoacyl-tRNA deacylase activity"/>
    <property type="evidence" value="ECO:0007669"/>
    <property type="project" value="InterPro"/>
</dbReference>
<name>A0A5S9IIF1_UABAM</name>
<evidence type="ECO:0000256" key="2">
    <source>
        <dbReference type="ARBA" id="ARBA00022917"/>
    </source>
</evidence>
<evidence type="ECO:0000259" key="5">
    <source>
        <dbReference type="Pfam" id="PF04073"/>
    </source>
</evidence>
<keyword evidence="3 4" id="KW-0456">Lyase</keyword>
<protein>
    <recommendedName>
        <fullName evidence="4">Cys-tRNA(Pro)/Cys-tRNA(Cys) deacylase</fullName>
        <ecNumber evidence="4">4.2.-.-</ecNumber>
    </recommendedName>
</protein>
<dbReference type="CDD" id="cd00002">
    <property type="entry name" value="YbaK_deacylase"/>
    <property type="match status" value="1"/>
</dbReference>
<dbReference type="InterPro" id="IPR007214">
    <property type="entry name" value="YbaK/aa-tRNA-synth-assoc-dom"/>
</dbReference>
<dbReference type="RefSeq" id="WP_151966231.1">
    <property type="nucleotide sequence ID" value="NZ_AP019860.1"/>
</dbReference>
<evidence type="ECO:0000256" key="1">
    <source>
        <dbReference type="ARBA" id="ARBA00009798"/>
    </source>
</evidence>
<dbReference type="AlphaFoldDB" id="A0A5S9IIF1"/>
<proteinExistence type="inferred from homology"/>
<dbReference type="SUPFAM" id="SSF55826">
    <property type="entry name" value="YbaK/ProRS associated domain"/>
    <property type="match status" value="1"/>
</dbReference>
<evidence type="ECO:0000256" key="4">
    <source>
        <dbReference type="PIRNR" id="PIRNR006181"/>
    </source>
</evidence>
<keyword evidence="2 4" id="KW-0648">Protein biosynthesis</keyword>
<dbReference type="EC" id="4.2.-.-" evidence="4"/>
<dbReference type="GO" id="GO:0016829">
    <property type="term" value="F:lyase activity"/>
    <property type="evidence" value="ECO:0007669"/>
    <property type="project" value="UniProtKB-KW"/>
</dbReference>
<accession>A0A5S9IIF1</accession>
<dbReference type="PANTHER" id="PTHR30411">
    <property type="entry name" value="CYTOPLASMIC PROTEIN"/>
    <property type="match status" value="1"/>
</dbReference>
<dbReference type="InterPro" id="IPR036754">
    <property type="entry name" value="YbaK/aa-tRNA-synt-asso_dom_sf"/>
</dbReference>
<dbReference type="KEGG" id="uam:UABAM_00314"/>
<feature type="domain" description="YbaK/aminoacyl-tRNA synthetase-associated" evidence="5">
    <location>
        <begin position="34"/>
        <end position="146"/>
    </location>
</feature>
<dbReference type="Proteomes" id="UP000326354">
    <property type="component" value="Chromosome"/>
</dbReference>
<evidence type="ECO:0000313" key="6">
    <source>
        <dbReference type="EMBL" id="BBM81971.1"/>
    </source>
</evidence>